<dbReference type="EMBL" id="JAGRRH010000007">
    <property type="protein sequence ID" value="KAG7367281.1"/>
    <property type="molecule type" value="Genomic_DNA"/>
</dbReference>
<dbReference type="Pfam" id="PF01613">
    <property type="entry name" value="Flavin_Reduct"/>
    <property type="match status" value="1"/>
</dbReference>
<sequence>MSKSICFSTSRQNIAPTPILGATMMCRCCAMTIQFLVRSSLVLWAMACTVEALSSSRIEPTTTPPLLDVPVYSLATLNADGSTNMNILTYATPVSIIPTRVWSLGLFKETLSGDNLRRSGVCVLQLLNERHVDLIPLLGGTSGRNVDKLARCADLGLPWTDLDDDDGFQVLPGCTSYLKMTIKGGVVDAGSHFIVPFCEVTDMYSTVSNDNSLPTNGDSQHLCTAELRDLGIITDKGRVSESKQYSL</sequence>
<dbReference type="GO" id="GO:0010181">
    <property type="term" value="F:FMN binding"/>
    <property type="evidence" value="ECO:0007669"/>
    <property type="project" value="InterPro"/>
</dbReference>
<dbReference type="Proteomes" id="UP000693970">
    <property type="component" value="Unassembled WGS sequence"/>
</dbReference>
<gene>
    <name evidence="2" type="ORF">IV203_029952</name>
</gene>
<accession>A0A9K3LUE6</accession>
<protein>
    <submittedName>
        <fullName evidence="2">Flavin reductase like protein</fullName>
    </submittedName>
</protein>
<reference evidence="2" key="1">
    <citation type="journal article" date="2021" name="Sci. Rep.">
        <title>Diploid genomic architecture of Nitzschia inconspicua, an elite biomass production diatom.</title>
        <authorList>
            <person name="Oliver A."/>
            <person name="Podell S."/>
            <person name="Pinowska A."/>
            <person name="Traller J.C."/>
            <person name="Smith S.R."/>
            <person name="McClure R."/>
            <person name="Beliaev A."/>
            <person name="Bohutskyi P."/>
            <person name="Hill E.A."/>
            <person name="Rabines A."/>
            <person name="Zheng H."/>
            <person name="Allen L.Z."/>
            <person name="Kuo A."/>
            <person name="Grigoriev I.V."/>
            <person name="Allen A.E."/>
            <person name="Hazlebeck D."/>
            <person name="Allen E.E."/>
        </authorList>
    </citation>
    <scope>NUCLEOTIDE SEQUENCE</scope>
    <source>
        <strain evidence="2">Hildebrandi</strain>
    </source>
</reference>
<comment type="caution">
    <text evidence="2">The sequence shown here is derived from an EMBL/GenBank/DDBJ whole genome shotgun (WGS) entry which is preliminary data.</text>
</comment>
<evidence type="ECO:0000259" key="1">
    <source>
        <dbReference type="Pfam" id="PF01613"/>
    </source>
</evidence>
<evidence type="ECO:0000313" key="3">
    <source>
        <dbReference type="Proteomes" id="UP000693970"/>
    </source>
</evidence>
<organism evidence="2 3">
    <name type="scientific">Nitzschia inconspicua</name>
    <dbReference type="NCBI Taxonomy" id="303405"/>
    <lineage>
        <taxon>Eukaryota</taxon>
        <taxon>Sar</taxon>
        <taxon>Stramenopiles</taxon>
        <taxon>Ochrophyta</taxon>
        <taxon>Bacillariophyta</taxon>
        <taxon>Bacillariophyceae</taxon>
        <taxon>Bacillariophycidae</taxon>
        <taxon>Bacillariales</taxon>
        <taxon>Bacillariaceae</taxon>
        <taxon>Nitzschia</taxon>
    </lineage>
</organism>
<feature type="domain" description="Flavin reductase like" evidence="1">
    <location>
        <begin position="70"/>
        <end position="204"/>
    </location>
</feature>
<dbReference type="OrthoDB" id="507659at2759"/>
<dbReference type="AlphaFoldDB" id="A0A9K3LUE6"/>
<proteinExistence type="predicted"/>
<evidence type="ECO:0000313" key="2">
    <source>
        <dbReference type="EMBL" id="KAG7367281.1"/>
    </source>
</evidence>
<dbReference type="InterPro" id="IPR002563">
    <property type="entry name" value="Flavin_Rdtase-like_dom"/>
</dbReference>
<reference evidence="2" key="2">
    <citation type="submission" date="2021-04" db="EMBL/GenBank/DDBJ databases">
        <authorList>
            <person name="Podell S."/>
        </authorList>
    </citation>
    <scope>NUCLEOTIDE SEQUENCE</scope>
    <source>
        <strain evidence="2">Hildebrandi</strain>
    </source>
</reference>
<name>A0A9K3LUE6_9STRA</name>
<keyword evidence="3" id="KW-1185">Reference proteome</keyword>